<evidence type="ECO:0000256" key="11">
    <source>
        <dbReference type="ARBA" id="ARBA00023136"/>
    </source>
</evidence>
<evidence type="ECO:0000256" key="5">
    <source>
        <dbReference type="ARBA" id="ARBA00022692"/>
    </source>
</evidence>
<keyword evidence="7 14" id="KW-0418">Kinase</keyword>
<evidence type="ECO:0000256" key="10">
    <source>
        <dbReference type="ARBA" id="ARBA00023012"/>
    </source>
</evidence>
<keyword evidence="6" id="KW-0547">Nucleotide-binding</keyword>
<evidence type="ECO:0000256" key="8">
    <source>
        <dbReference type="ARBA" id="ARBA00022840"/>
    </source>
</evidence>
<evidence type="ECO:0000256" key="6">
    <source>
        <dbReference type="ARBA" id="ARBA00022741"/>
    </source>
</evidence>
<dbReference type="RefSeq" id="WP_209745869.1">
    <property type="nucleotide sequence ID" value="NZ_JBHSMH010000101.1"/>
</dbReference>
<protein>
    <submittedName>
        <fullName evidence="14">Sensor histidine kinase</fullName>
        <ecNumber evidence="14">2.7.13.3</ecNumber>
    </submittedName>
</protein>
<keyword evidence="2" id="KW-1003">Cell membrane</keyword>
<evidence type="ECO:0000256" key="9">
    <source>
        <dbReference type="ARBA" id="ARBA00022989"/>
    </source>
</evidence>
<keyword evidence="11 12" id="KW-0472">Membrane</keyword>
<keyword evidence="5 12" id="KW-0812">Transmembrane</keyword>
<evidence type="ECO:0000313" key="15">
    <source>
        <dbReference type="Proteomes" id="UP001596105"/>
    </source>
</evidence>
<keyword evidence="3" id="KW-0597">Phosphoprotein</keyword>
<feature type="domain" description="Signal transduction histidine kinase internal region" evidence="13">
    <location>
        <begin position="391"/>
        <end position="469"/>
    </location>
</feature>
<comment type="caution">
    <text evidence="14">The sequence shown here is derived from an EMBL/GenBank/DDBJ whole genome shotgun (WGS) entry which is preliminary data.</text>
</comment>
<feature type="transmembrane region" description="Helical" evidence="12">
    <location>
        <begin position="12"/>
        <end position="31"/>
    </location>
</feature>
<dbReference type="Gene3D" id="3.30.565.10">
    <property type="entry name" value="Histidine kinase-like ATPase, C-terminal domain"/>
    <property type="match status" value="1"/>
</dbReference>
<organism evidence="14 15">
    <name type="scientific">Cohnella suwonensis</name>
    <dbReference type="NCBI Taxonomy" id="696072"/>
    <lineage>
        <taxon>Bacteria</taxon>
        <taxon>Bacillati</taxon>
        <taxon>Bacillota</taxon>
        <taxon>Bacilli</taxon>
        <taxon>Bacillales</taxon>
        <taxon>Paenibacillaceae</taxon>
        <taxon>Cohnella</taxon>
    </lineage>
</organism>
<dbReference type="Gene3D" id="6.10.340.10">
    <property type="match status" value="1"/>
</dbReference>
<dbReference type="GO" id="GO:0004673">
    <property type="term" value="F:protein histidine kinase activity"/>
    <property type="evidence" value="ECO:0007669"/>
    <property type="project" value="UniProtKB-EC"/>
</dbReference>
<dbReference type="InterPro" id="IPR010559">
    <property type="entry name" value="Sig_transdc_His_kin_internal"/>
</dbReference>
<evidence type="ECO:0000313" key="14">
    <source>
        <dbReference type="EMBL" id="MFC5471548.1"/>
    </source>
</evidence>
<dbReference type="PANTHER" id="PTHR34220:SF11">
    <property type="entry name" value="SENSOR PROTEIN KINASE HPTS"/>
    <property type="match status" value="1"/>
</dbReference>
<keyword evidence="10" id="KW-0902">Two-component regulatory system</keyword>
<evidence type="ECO:0000256" key="2">
    <source>
        <dbReference type="ARBA" id="ARBA00022475"/>
    </source>
</evidence>
<dbReference type="PANTHER" id="PTHR34220">
    <property type="entry name" value="SENSOR HISTIDINE KINASE YPDA"/>
    <property type="match status" value="1"/>
</dbReference>
<dbReference type="SUPFAM" id="SSF55874">
    <property type="entry name" value="ATPase domain of HSP90 chaperone/DNA topoisomerase II/histidine kinase"/>
    <property type="match status" value="1"/>
</dbReference>
<gene>
    <name evidence="14" type="ORF">ACFPPD_23000</name>
</gene>
<keyword evidence="4 14" id="KW-0808">Transferase</keyword>
<comment type="subcellular location">
    <subcellularLocation>
        <location evidence="1">Cell membrane</location>
        <topology evidence="1">Multi-pass membrane protein</topology>
    </subcellularLocation>
</comment>
<accession>A0ABW0M3R6</accession>
<evidence type="ECO:0000256" key="1">
    <source>
        <dbReference type="ARBA" id="ARBA00004651"/>
    </source>
</evidence>
<keyword evidence="9 12" id="KW-1133">Transmembrane helix</keyword>
<dbReference type="InterPro" id="IPR050640">
    <property type="entry name" value="Bact_2-comp_sensor_kinase"/>
</dbReference>
<evidence type="ECO:0000259" key="13">
    <source>
        <dbReference type="Pfam" id="PF06580"/>
    </source>
</evidence>
<evidence type="ECO:0000256" key="4">
    <source>
        <dbReference type="ARBA" id="ARBA00022679"/>
    </source>
</evidence>
<name>A0ABW0M3R6_9BACL</name>
<keyword evidence="15" id="KW-1185">Reference proteome</keyword>
<dbReference type="EMBL" id="JBHSMH010000101">
    <property type="protein sequence ID" value="MFC5471548.1"/>
    <property type="molecule type" value="Genomic_DNA"/>
</dbReference>
<dbReference type="Proteomes" id="UP001596105">
    <property type="component" value="Unassembled WGS sequence"/>
</dbReference>
<dbReference type="EC" id="2.7.13.3" evidence="14"/>
<keyword evidence="8" id="KW-0067">ATP-binding</keyword>
<dbReference type="Pfam" id="PF06580">
    <property type="entry name" value="His_kinase"/>
    <property type="match status" value="1"/>
</dbReference>
<sequence length="616" mass="69697">MRGFGIRNRLFVSFTFIISFIIASLSIFFYTRIADILMERSLESSNQTLRRVDASLVQVFRDLDRISAQVLYSPVFQNRFEEAFAASSDSYEGLDLKKSLEMTLSTLNGPSFIAQQINVFNLNGDLITYGLKIDPYDDLKERMLRTEWLDAVMKRDGDKYLVPPRKDTWFQSDGLVFSLVRFFPNNAAFSPKFVEVQQSYDKLVDIIGDAAERSDLRLFVFDGEGRSFYPADASAKSKPPFAWSDIPAGPSGEKGHFIRTADGTRYLLDWVHSPSYGLSIVAALPESELLAPVNALRDVVITVTIAAELIALLLAYVIASSITKPIRLILRDIKRWDLERLHIRKAGNGDRTYAQASHEIQELFDGFFSLKARLNQSVELALEAQRRESQAQLHALQAQMQPHFVFNTLSSIGVLAEQEGAEQAAAMCHSMMQMMAYISRRDADQTELGEELRFTRNYLELMKLRYQEHFEFDIEAEEALYGLAFPKLVLQPIVENSFAHGFRSVHPPWWVRVVVRPGEQGGFSIRISDNGVGFGKDALGRIERFAEDLEIGRYVSPDNVGKQGIGGMGLENALMRLYLFYGGAMSFRVSNLEEGMELEIAFGAKREDTHVQNRRG</sequence>
<dbReference type="InterPro" id="IPR036890">
    <property type="entry name" value="HATPase_C_sf"/>
</dbReference>
<reference evidence="15" key="1">
    <citation type="journal article" date="2019" name="Int. J. Syst. Evol. Microbiol.">
        <title>The Global Catalogue of Microorganisms (GCM) 10K type strain sequencing project: providing services to taxonomists for standard genome sequencing and annotation.</title>
        <authorList>
            <consortium name="The Broad Institute Genomics Platform"/>
            <consortium name="The Broad Institute Genome Sequencing Center for Infectious Disease"/>
            <person name="Wu L."/>
            <person name="Ma J."/>
        </authorList>
    </citation>
    <scope>NUCLEOTIDE SEQUENCE [LARGE SCALE GENOMIC DNA]</scope>
    <source>
        <strain evidence="15">CCUG 57113</strain>
    </source>
</reference>
<evidence type="ECO:0000256" key="3">
    <source>
        <dbReference type="ARBA" id="ARBA00022553"/>
    </source>
</evidence>
<evidence type="ECO:0000256" key="7">
    <source>
        <dbReference type="ARBA" id="ARBA00022777"/>
    </source>
</evidence>
<proteinExistence type="predicted"/>
<evidence type="ECO:0000256" key="12">
    <source>
        <dbReference type="SAM" id="Phobius"/>
    </source>
</evidence>